<keyword evidence="5" id="KW-0378">Hydrolase</keyword>
<evidence type="ECO:0000256" key="12">
    <source>
        <dbReference type="SAM" id="Phobius"/>
    </source>
</evidence>
<feature type="domain" description="AB hydrolase-1" evidence="13">
    <location>
        <begin position="123"/>
        <end position="364"/>
    </location>
</feature>
<keyword evidence="7 12" id="KW-1133">Transmembrane helix</keyword>
<dbReference type="Proteomes" id="UP000694727">
    <property type="component" value="Unplaced"/>
</dbReference>
<feature type="active site" description="Charge relay system" evidence="11">
    <location>
        <position position="358"/>
    </location>
</feature>
<evidence type="ECO:0000256" key="6">
    <source>
        <dbReference type="ARBA" id="ARBA00022968"/>
    </source>
</evidence>
<dbReference type="GO" id="GO:0052689">
    <property type="term" value="F:carboxylic ester hydrolase activity"/>
    <property type="evidence" value="ECO:0007669"/>
    <property type="project" value="UniProtKB-KW"/>
</dbReference>
<keyword evidence="3" id="KW-0719">Serine esterase</keyword>
<evidence type="ECO:0000256" key="2">
    <source>
        <dbReference type="ARBA" id="ARBA00010884"/>
    </source>
</evidence>
<evidence type="ECO:0000256" key="11">
    <source>
        <dbReference type="PIRSR" id="PIRSR005211-1"/>
    </source>
</evidence>
<dbReference type="AlphaFoldDB" id="A0A8D0T3M9"/>
<evidence type="ECO:0000259" key="13">
    <source>
        <dbReference type="Pfam" id="PF00561"/>
    </source>
</evidence>
<dbReference type="PANTHER" id="PTHR10794">
    <property type="entry name" value="ABHYDROLASE DOMAIN-CONTAINING PROTEIN"/>
    <property type="match status" value="1"/>
</dbReference>
<reference evidence="14" key="1">
    <citation type="submission" date="2025-08" db="UniProtKB">
        <authorList>
            <consortium name="Ensembl"/>
        </authorList>
    </citation>
    <scope>IDENTIFICATION</scope>
</reference>
<keyword evidence="6" id="KW-0735">Signal-anchor</keyword>
<dbReference type="InterPro" id="IPR050960">
    <property type="entry name" value="AB_hydrolase_4_sf"/>
</dbReference>
<evidence type="ECO:0000256" key="1">
    <source>
        <dbReference type="ARBA" id="ARBA00004606"/>
    </source>
</evidence>
<evidence type="ECO:0000256" key="10">
    <source>
        <dbReference type="ARBA" id="ARBA00076450"/>
    </source>
</evidence>
<dbReference type="Pfam" id="PF00561">
    <property type="entry name" value="Abhydrolase_1"/>
    <property type="match status" value="1"/>
</dbReference>
<dbReference type="Ensembl" id="ENSSSCT00025090952.1">
    <property type="protein sequence ID" value="ENSSSCP00025039855.1"/>
    <property type="gene ID" value="ENSSSCG00025066260.1"/>
</dbReference>
<evidence type="ECO:0000313" key="14">
    <source>
        <dbReference type="Ensembl" id="ENSSSCP00025039855.1"/>
    </source>
</evidence>
<evidence type="ECO:0000256" key="7">
    <source>
        <dbReference type="ARBA" id="ARBA00022989"/>
    </source>
</evidence>
<dbReference type="InterPro" id="IPR000073">
    <property type="entry name" value="AB_hydrolase_1"/>
</dbReference>
<evidence type="ECO:0000313" key="15">
    <source>
        <dbReference type="Proteomes" id="UP000694727"/>
    </source>
</evidence>
<evidence type="ECO:0000256" key="4">
    <source>
        <dbReference type="ARBA" id="ARBA00022692"/>
    </source>
</evidence>
<name>A0A8D0T3M9_PIG</name>
<dbReference type="FunFam" id="3.40.50.1820:FF:000167">
    <property type="entry name" value="Abhydrolase domain containing 1"/>
    <property type="match status" value="1"/>
</dbReference>
<comment type="subcellular location">
    <subcellularLocation>
        <location evidence="1">Membrane</location>
        <topology evidence="1">Single-pass type II membrane protein</topology>
    </subcellularLocation>
</comment>
<organism evidence="14 15">
    <name type="scientific">Sus scrofa</name>
    <name type="common">Pig</name>
    <dbReference type="NCBI Taxonomy" id="9823"/>
    <lineage>
        <taxon>Eukaryota</taxon>
        <taxon>Metazoa</taxon>
        <taxon>Chordata</taxon>
        <taxon>Craniata</taxon>
        <taxon>Vertebrata</taxon>
        <taxon>Euteleostomi</taxon>
        <taxon>Mammalia</taxon>
        <taxon>Eutheria</taxon>
        <taxon>Laurasiatheria</taxon>
        <taxon>Artiodactyla</taxon>
        <taxon>Suina</taxon>
        <taxon>Suidae</taxon>
        <taxon>Sus</taxon>
    </lineage>
</organism>
<dbReference type="InterPro" id="IPR029058">
    <property type="entry name" value="AB_hydrolase_fold"/>
</dbReference>
<proteinExistence type="inferred from homology"/>
<gene>
    <name evidence="14" type="primary">ABHD1</name>
</gene>
<keyword evidence="4 12" id="KW-0812">Transmembrane</keyword>
<dbReference type="SUPFAM" id="SSF53474">
    <property type="entry name" value="alpha/beta-Hydrolases"/>
    <property type="match status" value="1"/>
</dbReference>
<dbReference type="PIRSF" id="PIRSF005211">
    <property type="entry name" value="Ab_hydro_YheT"/>
    <property type="match status" value="1"/>
</dbReference>
<dbReference type="Gene3D" id="3.40.50.1820">
    <property type="entry name" value="alpha/beta hydrolase"/>
    <property type="match status" value="1"/>
</dbReference>
<evidence type="ECO:0000256" key="3">
    <source>
        <dbReference type="ARBA" id="ARBA00022487"/>
    </source>
</evidence>
<feature type="active site" description="Charge relay system" evidence="11">
    <location>
        <position position="203"/>
    </location>
</feature>
<protein>
    <recommendedName>
        <fullName evidence="9">Protein ABHD1</fullName>
    </recommendedName>
    <alternativeName>
        <fullName evidence="10">Alpha/beta hydrolase domain-containing protein 1</fullName>
    </alternativeName>
</protein>
<evidence type="ECO:0000256" key="9">
    <source>
        <dbReference type="ARBA" id="ARBA00067743"/>
    </source>
</evidence>
<feature type="active site" description="Charge relay system" evidence="11">
    <location>
        <position position="329"/>
    </location>
</feature>
<evidence type="ECO:0000256" key="8">
    <source>
        <dbReference type="ARBA" id="ARBA00023136"/>
    </source>
</evidence>
<feature type="transmembrane region" description="Helical" evidence="12">
    <location>
        <begin position="12"/>
        <end position="33"/>
    </location>
</feature>
<comment type="similarity">
    <text evidence="2">Belongs to the AB hydrolase superfamily. AB hydrolase 4 family.</text>
</comment>
<accession>A0A8D0T3M9</accession>
<dbReference type="InterPro" id="IPR012020">
    <property type="entry name" value="ABHD4"/>
</dbReference>
<dbReference type="PANTHER" id="PTHR10794:SF60">
    <property type="entry name" value="PROTEIN ABHD1"/>
    <property type="match status" value="1"/>
</dbReference>
<keyword evidence="8 12" id="KW-0472">Membrane</keyword>
<sequence>MLSSSLNPQNDSWTELFSLLLGLGAVLYLGYYWTWVPQTPRLVTGSQLRAFLEQHCPLTVETFYPTFWCVEGRLQTIFRVFLQSRPVVSYWSEVLQTPDGGQFLLDWAGQHNRSQRPDPSTQPIVLLLPGITGSSQETYILHLVDQALKDGYRAVVFNNRGCRGEELLTYRAYCASNTEDLEAAVNHIKGHYSQAPLLAVGISLGGILVLNYLARTGRAAGVVAGLTVSACWDSFETIRSLESPLNSLLFNQYLTAGLCQVINRNRKVMEKVVNVDSVLQARTIRQFDERYTAVAFGYQDSAAYYRAASPRTKVDAIQIPVLCLNAADDPFSPVHVLPLQAAQHSPHVALLVTPRGGHIGFLEGLLPWKHCYMSRLLHQYARAIFQHPEELLSLRVPTLSEGGKS</sequence>
<evidence type="ECO:0000256" key="5">
    <source>
        <dbReference type="ARBA" id="ARBA00022801"/>
    </source>
</evidence>
<dbReference type="GO" id="GO:0016020">
    <property type="term" value="C:membrane"/>
    <property type="evidence" value="ECO:0007669"/>
    <property type="project" value="UniProtKB-SubCell"/>
</dbReference>